<sequence>MKLFHFAKVFYILIGLSSASSYFDNAQGTELENFDLDYSIEEYPDIAYNDVAEMDVGEQIKLLHNFSNRENKDITIVGLGGAFRDAITGEPLVNLTSTTVGPIIIPPGESSIIGQKINLDFGGGNFLLSPRMFVAFNDEVKVVQARPQLTVIKEKPLSFFDPQLLFLEVLLLLATGIGLYLAVPSIFSQNQKKVSPVQEKSIKSTGFDPSWVPSHHQHTQKKSKTRKARSKRHVGHRHHDGVSNEERDPQKARQISNKVIVEFVKTDLLDLSTFKDITPSKSRHNKTLLGFIGLHYVKGNIHLGFITRSTKVASTRLNEKVNVITDVTFYCLNNDEFDKTINLSYEESGHHVQNEETDLHTKYPSLSVQKLLKSGHFYYSDDFDITSNLQERGISMMDGNRVSADTPYFRSFMWNYNMITEMIEFRNGLSAIEKQCFDEARFSTIITRGYAKTINISLENKDEALLTLISKQSCKKKGPLFGDWGCDDDGAVSNFVESEIIIYCKRFCFSYVIVRGNVPTFWELQNAFGKKSIISKNSKKLVLTRSFEAAQHAFTKHFESLGIQYGDIHVIDCLSRDQGSYKGQLKDNYREHLQSFWNSRERTSDYYGEDKDLFAASANFTVSATDMPISTSFMKKIGYSASNPNELVGPLVDYILNFGALFYDFEDQSYIGKQLGVFRVNSFDCLAKANFISKVISQEVIELAFRDLDIHVDEQIRSQHAKLWKENDEVLKDLTHNYLSTLAYTPGEKSNKKSLKTQLAKKYLNVVGDIRPNEMAMRKLLGRLQTQENVKIYNPLHQYVSAELRKRSGEYSFKKDINIFASTFNVNGDLCKDEQVSQWIYPQGLHGSKEYDIVFIGFEEIVELTPGKMMNFEYDATARQGRLHKRSIAEIFTIICAGFAMISDGYQNNVMTMLNTVFAQLYPDEYTSDMKTNVSNASLVGTIFGQVVIGVLADRLNRKQSIVIATVFLVFGTVLCAAAHGVTVNGMFWMLIIFRGVTGFGIGAEYPSCSVSTNEAANETVKRRGGVFCLVTNLPLSFGGPFALSIFLIVYQITGGVTNGLWRALFAIGAFWPLSVFYFRYKMATSVLFRKAAIRKNTPYWLALKFYWKRLFGTCVCWFLYDFVTFPNGIFSATIISSVLDGSEKSDLERVAEWNLLLGTIAIPGIFVGAYLCDIIGRRNTLAIGFSGYIVFGLIIGCSFDKIKGIIPLFIIFYGLMMSMGNLGPGNMMGLTSSESFATPIRGTCYGISAAIGKVGAVVGTKTFTPIQDRLGENWTFIIAAICGLAGIICALLFIPQLKDDDLMREDIRFKNYLVEQGWNGTFGYEEDQVNTLSDVSDVDVDVDVEEQNYVDQKKQ</sequence>
<dbReference type="EMBL" id="CP076662">
    <property type="protein sequence ID" value="QWU87554.1"/>
    <property type="molecule type" value="Genomic_DNA"/>
</dbReference>
<feature type="domain" description="Major facilitator superfamily (MFS) profile" evidence="15">
    <location>
        <begin position="893"/>
        <end position="1299"/>
    </location>
</feature>
<protein>
    <recommendedName>
        <fullName evidence="3">phosphoinositide 5-phosphatase</fullName>
        <ecNumber evidence="3">3.1.3.36</ecNumber>
    </recommendedName>
</protein>
<dbReference type="EC" id="3.1.3.36" evidence="3"/>
<dbReference type="CDD" id="cd17364">
    <property type="entry name" value="MFS_PhT"/>
    <property type="match status" value="1"/>
</dbReference>
<dbReference type="Pfam" id="PF03896">
    <property type="entry name" value="TRAP_alpha"/>
    <property type="match status" value="1"/>
</dbReference>
<dbReference type="Gene3D" id="1.20.1250.20">
    <property type="entry name" value="MFS general substrate transporter like domains"/>
    <property type="match status" value="1"/>
</dbReference>
<dbReference type="SUPFAM" id="SSF56219">
    <property type="entry name" value="DNase I-like"/>
    <property type="match status" value="1"/>
</dbReference>
<feature type="transmembrane region" description="Helical" evidence="12">
    <location>
        <begin position="1206"/>
        <end position="1224"/>
    </location>
</feature>
<feature type="transmembrane region" description="Helical" evidence="12">
    <location>
        <begin position="1180"/>
        <end position="1200"/>
    </location>
</feature>
<evidence type="ECO:0000259" key="15">
    <source>
        <dbReference type="PROSITE" id="PS50850"/>
    </source>
</evidence>
<evidence type="ECO:0000256" key="9">
    <source>
        <dbReference type="ARBA" id="ARBA00037565"/>
    </source>
</evidence>
<feature type="transmembrane region" description="Helical" evidence="12">
    <location>
        <begin position="962"/>
        <end position="982"/>
    </location>
</feature>
<dbReference type="Pfam" id="PF02383">
    <property type="entry name" value="Syja_N"/>
    <property type="match status" value="1"/>
</dbReference>
<comment type="subcellular location">
    <subcellularLocation>
        <location evidence="1">Endoplasmic reticulum membrane</location>
        <topology evidence="1">Single-pass type I membrane protein</topology>
    </subcellularLocation>
    <subcellularLocation>
        <location evidence="2">Membrane</location>
        <topology evidence="2">Multi-pass membrane protein</topology>
    </subcellularLocation>
</comment>
<keyword evidence="7 12" id="KW-1133">Transmembrane helix</keyword>
<evidence type="ECO:0000256" key="1">
    <source>
        <dbReference type="ARBA" id="ARBA00004115"/>
    </source>
</evidence>
<dbReference type="InterPro" id="IPR036691">
    <property type="entry name" value="Endo/exonu/phosph_ase_sf"/>
</dbReference>
<dbReference type="InterPro" id="IPR002013">
    <property type="entry name" value="SAC_dom"/>
</dbReference>
<feature type="compositionally biased region" description="Basic residues" evidence="11">
    <location>
        <begin position="215"/>
        <end position="239"/>
    </location>
</feature>
<evidence type="ECO:0000256" key="12">
    <source>
        <dbReference type="SAM" id="Phobius"/>
    </source>
</evidence>
<name>A0ABX8I363_9ASCO</name>
<evidence type="ECO:0000313" key="17">
    <source>
        <dbReference type="Proteomes" id="UP000825434"/>
    </source>
</evidence>
<comment type="similarity">
    <text evidence="10">Belongs to the IRC22 family.</text>
</comment>
<reference evidence="16 17" key="1">
    <citation type="submission" date="2021-06" db="EMBL/GenBank/DDBJ databases">
        <title>Candida outbreak in Lebanon.</title>
        <authorList>
            <person name="Finianos M."/>
        </authorList>
    </citation>
    <scope>NUCLEOTIDE SEQUENCE [LARGE SCALE GENOMIC DNA]</scope>
    <source>
        <strain evidence="16">CA3LBN</strain>
    </source>
</reference>
<evidence type="ECO:0000259" key="14">
    <source>
        <dbReference type="PROSITE" id="PS50275"/>
    </source>
</evidence>
<evidence type="ECO:0000256" key="6">
    <source>
        <dbReference type="ARBA" id="ARBA00022824"/>
    </source>
</evidence>
<evidence type="ECO:0000256" key="8">
    <source>
        <dbReference type="ARBA" id="ARBA00023136"/>
    </source>
</evidence>
<dbReference type="PROSITE" id="PS50275">
    <property type="entry name" value="SAC"/>
    <property type="match status" value="1"/>
</dbReference>
<feature type="compositionally biased region" description="Basic and acidic residues" evidence="11">
    <location>
        <begin position="240"/>
        <end position="251"/>
    </location>
</feature>
<dbReference type="Proteomes" id="UP000825434">
    <property type="component" value="Chromosome 2"/>
</dbReference>
<dbReference type="InterPro" id="IPR005595">
    <property type="entry name" value="TRAP_alpha"/>
</dbReference>
<evidence type="ECO:0000256" key="2">
    <source>
        <dbReference type="ARBA" id="ARBA00004141"/>
    </source>
</evidence>
<organism evidence="16 17">
    <name type="scientific">Candidozyma haemuli</name>
    <dbReference type="NCBI Taxonomy" id="45357"/>
    <lineage>
        <taxon>Eukaryota</taxon>
        <taxon>Fungi</taxon>
        <taxon>Dikarya</taxon>
        <taxon>Ascomycota</taxon>
        <taxon>Saccharomycotina</taxon>
        <taxon>Pichiomycetes</taxon>
        <taxon>Metschnikowiaceae</taxon>
        <taxon>Candidozyma</taxon>
    </lineage>
</organism>
<feature type="domain" description="SAC" evidence="14">
    <location>
        <begin position="368"/>
        <end position="737"/>
    </location>
</feature>
<evidence type="ECO:0000256" key="7">
    <source>
        <dbReference type="ARBA" id="ARBA00022989"/>
    </source>
</evidence>
<feature type="transmembrane region" description="Helical" evidence="12">
    <location>
        <begin position="1245"/>
        <end position="1263"/>
    </location>
</feature>
<feature type="transmembrane region" description="Helical" evidence="12">
    <location>
        <begin position="1154"/>
        <end position="1173"/>
    </location>
</feature>
<evidence type="ECO:0000256" key="10">
    <source>
        <dbReference type="ARBA" id="ARBA00038311"/>
    </source>
</evidence>
<keyword evidence="8 12" id="KW-0472">Membrane</keyword>
<dbReference type="Pfam" id="PF00083">
    <property type="entry name" value="Sugar_tr"/>
    <property type="match status" value="1"/>
</dbReference>
<dbReference type="SUPFAM" id="SSF103473">
    <property type="entry name" value="MFS general substrate transporter"/>
    <property type="match status" value="1"/>
</dbReference>
<comment type="function">
    <text evidence="9">Is probably involved in a pathway contributing to genomic integrity.</text>
</comment>
<feature type="transmembrane region" description="Helical" evidence="12">
    <location>
        <begin position="1275"/>
        <end position="1295"/>
    </location>
</feature>
<evidence type="ECO:0000256" key="3">
    <source>
        <dbReference type="ARBA" id="ARBA00013044"/>
    </source>
</evidence>
<dbReference type="InterPro" id="IPR020846">
    <property type="entry name" value="MFS_dom"/>
</dbReference>
<dbReference type="PROSITE" id="PS50850">
    <property type="entry name" value="MFS"/>
    <property type="match status" value="1"/>
</dbReference>
<evidence type="ECO:0000256" key="13">
    <source>
        <dbReference type="SAM" id="SignalP"/>
    </source>
</evidence>
<proteinExistence type="inferred from homology"/>
<keyword evidence="6" id="KW-0256">Endoplasmic reticulum</keyword>
<feature type="transmembrane region" description="Helical" evidence="12">
    <location>
        <begin position="1027"/>
        <end position="1054"/>
    </location>
</feature>
<evidence type="ECO:0000313" key="16">
    <source>
        <dbReference type="EMBL" id="QWU87554.1"/>
    </source>
</evidence>
<feature type="region of interest" description="Disordered" evidence="11">
    <location>
        <begin position="205"/>
        <end position="252"/>
    </location>
</feature>
<keyword evidence="5 13" id="KW-0732">Signal</keyword>
<accession>A0ABX8I363</accession>
<feature type="signal peptide" evidence="13">
    <location>
        <begin position="1"/>
        <end position="19"/>
    </location>
</feature>
<feature type="transmembrane region" description="Helical" evidence="12">
    <location>
        <begin position="1060"/>
        <end position="1079"/>
    </location>
</feature>
<dbReference type="PANTHER" id="PTHR23508">
    <property type="entry name" value="CARBOXYLIC ACID TRANSPORTER PROTEIN HOMOLOG"/>
    <property type="match status" value="1"/>
</dbReference>
<evidence type="ECO:0000256" key="11">
    <source>
        <dbReference type="SAM" id="MobiDB-lite"/>
    </source>
</evidence>
<evidence type="ECO:0000256" key="4">
    <source>
        <dbReference type="ARBA" id="ARBA00022692"/>
    </source>
</evidence>
<keyword evidence="17" id="KW-1185">Reference proteome</keyword>
<dbReference type="InterPro" id="IPR036259">
    <property type="entry name" value="MFS_trans_sf"/>
</dbReference>
<dbReference type="InterPro" id="IPR005828">
    <property type="entry name" value="MFS_sugar_transport-like"/>
</dbReference>
<feature type="chain" id="PRO_5047546124" description="phosphoinositide 5-phosphatase" evidence="13">
    <location>
        <begin position="20"/>
        <end position="1356"/>
    </location>
</feature>
<keyword evidence="4 12" id="KW-0812">Transmembrane</keyword>
<gene>
    <name evidence="16" type="ORF">CA3LBN_001819</name>
</gene>
<evidence type="ECO:0000256" key="5">
    <source>
        <dbReference type="ARBA" id="ARBA00022729"/>
    </source>
</evidence>
<dbReference type="PANTHER" id="PTHR23508:SF10">
    <property type="entry name" value="CARBOXYLIC ACID TRANSPORTER PROTEIN HOMOLOG"/>
    <property type="match status" value="1"/>
</dbReference>